<keyword evidence="3" id="KW-1185">Reference proteome</keyword>
<reference evidence="2 3" key="1">
    <citation type="journal article" date="2014" name="Nat. Commun.">
        <title>Molecular traces of alternative social organization in a termite genome.</title>
        <authorList>
            <person name="Terrapon N."/>
            <person name="Li C."/>
            <person name="Robertson H.M."/>
            <person name="Ji L."/>
            <person name="Meng X."/>
            <person name="Booth W."/>
            <person name="Chen Z."/>
            <person name="Childers C.P."/>
            <person name="Glastad K.M."/>
            <person name="Gokhale K."/>
            <person name="Gowin J."/>
            <person name="Gronenberg W."/>
            <person name="Hermansen R.A."/>
            <person name="Hu H."/>
            <person name="Hunt B.G."/>
            <person name="Huylmans A.K."/>
            <person name="Khalil S.M."/>
            <person name="Mitchell R.D."/>
            <person name="Munoz-Torres M.C."/>
            <person name="Mustard J.A."/>
            <person name="Pan H."/>
            <person name="Reese J.T."/>
            <person name="Scharf M.E."/>
            <person name="Sun F."/>
            <person name="Vogel H."/>
            <person name="Xiao J."/>
            <person name="Yang W."/>
            <person name="Yang Z."/>
            <person name="Yang Z."/>
            <person name="Zhou J."/>
            <person name="Zhu J."/>
            <person name="Brent C.S."/>
            <person name="Elsik C.G."/>
            <person name="Goodisman M.A."/>
            <person name="Liberles D.A."/>
            <person name="Roe R.M."/>
            <person name="Vargo E.L."/>
            <person name="Vilcinskas A."/>
            <person name="Wang J."/>
            <person name="Bornberg-Bauer E."/>
            <person name="Korb J."/>
            <person name="Zhang G."/>
            <person name="Liebig J."/>
        </authorList>
    </citation>
    <scope>NUCLEOTIDE SEQUENCE [LARGE SCALE GENOMIC DNA]</scope>
    <source>
        <tissue evidence="2">Whole organism</tissue>
    </source>
</reference>
<accession>A0A067RAC5</accession>
<name>A0A067RAC5_ZOONE</name>
<protein>
    <submittedName>
        <fullName evidence="2">Uncharacterized protein</fullName>
    </submittedName>
</protein>
<dbReference type="InParanoid" id="A0A067RAC5"/>
<dbReference type="EMBL" id="KK852597">
    <property type="protein sequence ID" value="KDR20571.1"/>
    <property type="molecule type" value="Genomic_DNA"/>
</dbReference>
<gene>
    <name evidence="2" type="ORF">L798_04590</name>
</gene>
<proteinExistence type="predicted"/>
<organism evidence="2 3">
    <name type="scientific">Zootermopsis nevadensis</name>
    <name type="common">Dampwood termite</name>
    <dbReference type="NCBI Taxonomy" id="136037"/>
    <lineage>
        <taxon>Eukaryota</taxon>
        <taxon>Metazoa</taxon>
        <taxon>Ecdysozoa</taxon>
        <taxon>Arthropoda</taxon>
        <taxon>Hexapoda</taxon>
        <taxon>Insecta</taxon>
        <taxon>Pterygota</taxon>
        <taxon>Neoptera</taxon>
        <taxon>Polyneoptera</taxon>
        <taxon>Dictyoptera</taxon>
        <taxon>Blattodea</taxon>
        <taxon>Blattoidea</taxon>
        <taxon>Termitoidae</taxon>
        <taxon>Termopsidae</taxon>
        <taxon>Zootermopsis</taxon>
    </lineage>
</organism>
<evidence type="ECO:0000256" key="1">
    <source>
        <dbReference type="SAM" id="Phobius"/>
    </source>
</evidence>
<keyword evidence="1" id="KW-0472">Membrane</keyword>
<sequence length="48" mass="5530">MVTEDRQDLPNGIGKQHNHFAAKHVYLPFTFVATVCIFLQSTHINKYV</sequence>
<keyword evidence="1" id="KW-1133">Transmembrane helix</keyword>
<dbReference type="AlphaFoldDB" id="A0A067RAC5"/>
<evidence type="ECO:0000313" key="2">
    <source>
        <dbReference type="EMBL" id="KDR20571.1"/>
    </source>
</evidence>
<feature type="transmembrane region" description="Helical" evidence="1">
    <location>
        <begin position="20"/>
        <end position="39"/>
    </location>
</feature>
<keyword evidence="1" id="KW-0812">Transmembrane</keyword>
<dbReference type="Proteomes" id="UP000027135">
    <property type="component" value="Unassembled WGS sequence"/>
</dbReference>
<evidence type="ECO:0000313" key="3">
    <source>
        <dbReference type="Proteomes" id="UP000027135"/>
    </source>
</evidence>